<comment type="caution">
    <text evidence="2">The sequence shown here is derived from an EMBL/GenBank/DDBJ whole genome shotgun (WGS) entry which is preliminary data.</text>
</comment>
<sequence>MWGNAGVRSNAQANVAESQREGSRGRPKGAGGLGPVCGVVPKPLEYLWNVECSSRVPWAASDGTAGILANANRKSALRSALAVDTRTLTHTHGFLRVLEDTLPDYFLGPSSRLLAPSGSLQPPFAPGCTYI</sequence>
<evidence type="ECO:0000313" key="2">
    <source>
        <dbReference type="EMBL" id="SMP58437.1"/>
    </source>
</evidence>
<name>A0ABY1Q3Q4_9SPHN</name>
<keyword evidence="3" id="KW-1185">Reference proteome</keyword>
<dbReference type="Proteomes" id="UP001157910">
    <property type="component" value="Unassembled WGS sequence"/>
</dbReference>
<evidence type="ECO:0000256" key="1">
    <source>
        <dbReference type="SAM" id="MobiDB-lite"/>
    </source>
</evidence>
<reference evidence="2 3" key="1">
    <citation type="submission" date="2017-05" db="EMBL/GenBank/DDBJ databases">
        <authorList>
            <person name="Varghese N."/>
            <person name="Submissions S."/>
        </authorList>
    </citation>
    <scope>NUCLEOTIDE SEQUENCE [LARGE SCALE GENOMIC DNA]</scope>
    <source>
        <strain evidence="2 3">SM16</strain>
    </source>
</reference>
<proteinExistence type="predicted"/>
<dbReference type="EMBL" id="FXUI01000002">
    <property type="protein sequence ID" value="SMP58437.1"/>
    <property type="molecule type" value="Genomic_DNA"/>
</dbReference>
<feature type="region of interest" description="Disordered" evidence="1">
    <location>
        <begin position="1"/>
        <end position="34"/>
    </location>
</feature>
<accession>A0ABY1Q3Q4</accession>
<feature type="compositionally biased region" description="Polar residues" evidence="1">
    <location>
        <begin position="7"/>
        <end position="17"/>
    </location>
</feature>
<evidence type="ECO:0000313" key="3">
    <source>
        <dbReference type="Proteomes" id="UP001157910"/>
    </source>
</evidence>
<organism evidence="2 3">
    <name type="scientific">Novosphingobium panipatense</name>
    <dbReference type="NCBI Taxonomy" id="428991"/>
    <lineage>
        <taxon>Bacteria</taxon>
        <taxon>Pseudomonadati</taxon>
        <taxon>Pseudomonadota</taxon>
        <taxon>Alphaproteobacteria</taxon>
        <taxon>Sphingomonadales</taxon>
        <taxon>Sphingomonadaceae</taxon>
        <taxon>Novosphingobium</taxon>
    </lineage>
</organism>
<gene>
    <name evidence="2" type="ORF">SAMN06296065_102472</name>
</gene>
<protein>
    <submittedName>
        <fullName evidence="2">Uncharacterized protein</fullName>
    </submittedName>
</protein>